<evidence type="ECO:0000313" key="2">
    <source>
        <dbReference type="Proteomes" id="UP000287394"/>
    </source>
</evidence>
<sequence length="250" mass="28545">MTFDKINLAISTIWREENYLDATLRSLSREYPISRERSVSLVVGSPVTLHLDHLRPMPGITVVEMGPTVWSWIKNNAVRHRATWNYYRCLNEPIGGKRGTLLLEDDIRFAHGWQARLLDTLSVLEDRYGDNFAVSLYCPQSFALAGCAHGELFVSYPYDKFYGTQAMYYTAKMRHGFRTYLRKHGLARNDAPYDILLRYYLTQEGLPLFATSPSLVQHMGKQSTGLGGWYESPSFMEDVTALPASLTTLK</sequence>
<dbReference type="GO" id="GO:0016757">
    <property type="term" value="F:glycosyltransferase activity"/>
    <property type="evidence" value="ECO:0007669"/>
    <property type="project" value="InterPro"/>
</dbReference>
<reference evidence="1 2" key="1">
    <citation type="journal article" date="2019" name="Int. J. Syst. Evol. Microbiol.">
        <title>Capsulimonas corticalis gen. nov., sp. nov., an aerobic capsulated bacterium, of a novel bacterial order, Capsulimonadales ord. nov., of the class Armatimonadia of the phylum Armatimonadetes.</title>
        <authorList>
            <person name="Li J."/>
            <person name="Kudo C."/>
            <person name="Tonouchi A."/>
        </authorList>
    </citation>
    <scope>NUCLEOTIDE SEQUENCE [LARGE SCALE GENOMIC DNA]</scope>
    <source>
        <strain evidence="1 2">AX-7</strain>
    </source>
</reference>
<dbReference type="GO" id="GO:0006506">
    <property type="term" value="P:GPI anchor biosynthetic process"/>
    <property type="evidence" value="ECO:0007669"/>
    <property type="project" value="InterPro"/>
</dbReference>
<proteinExistence type="predicted"/>
<gene>
    <name evidence="1" type="ORF">CCAX7_28680</name>
</gene>
<evidence type="ECO:0000313" key="1">
    <source>
        <dbReference type="EMBL" id="BDI30817.1"/>
    </source>
</evidence>
<dbReference type="RefSeq" id="WP_119320594.1">
    <property type="nucleotide sequence ID" value="NZ_AP025739.1"/>
</dbReference>
<dbReference type="AlphaFoldDB" id="A0A402CT78"/>
<dbReference type="KEGG" id="ccot:CCAX7_28680"/>
<keyword evidence="2" id="KW-1185">Reference proteome</keyword>
<dbReference type="PANTHER" id="PTHR31410">
    <property type="entry name" value="TRANSMEMBRANE PROTEIN 246"/>
    <property type="match status" value="1"/>
</dbReference>
<accession>A0A402CT78</accession>
<dbReference type="InterPro" id="IPR029675">
    <property type="entry name" value="PGAP4"/>
</dbReference>
<dbReference type="Proteomes" id="UP000287394">
    <property type="component" value="Chromosome"/>
</dbReference>
<dbReference type="GO" id="GO:0016020">
    <property type="term" value="C:membrane"/>
    <property type="evidence" value="ECO:0007669"/>
    <property type="project" value="GOC"/>
</dbReference>
<organism evidence="1 2">
    <name type="scientific">Capsulimonas corticalis</name>
    <dbReference type="NCBI Taxonomy" id="2219043"/>
    <lineage>
        <taxon>Bacteria</taxon>
        <taxon>Bacillati</taxon>
        <taxon>Armatimonadota</taxon>
        <taxon>Armatimonadia</taxon>
        <taxon>Capsulimonadales</taxon>
        <taxon>Capsulimonadaceae</taxon>
        <taxon>Capsulimonas</taxon>
    </lineage>
</organism>
<dbReference type="PANTHER" id="PTHR31410:SF1">
    <property type="entry name" value="POST-GPI ATTACHMENT TO PROTEINS FACTOR 4"/>
    <property type="match status" value="1"/>
</dbReference>
<protein>
    <submittedName>
        <fullName evidence="1">Uncharacterized protein</fullName>
    </submittedName>
</protein>
<dbReference type="EMBL" id="AP025739">
    <property type="protein sequence ID" value="BDI30817.1"/>
    <property type="molecule type" value="Genomic_DNA"/>
</dbReference>
<name>A0A402CT78_9BACT</name>